<evidence type="ECO:0000313" key="2">
    <source>
        <dbReference type="Proteomes" id="UP000585614"/>
    </source>
</evidence>
<sequence length="124" mass="14374">MERSVQKGKDWSPSSTMRQMEFHYGKIKRIMHLNEVFLCREKLTCQRKWLSNFSVSSLRLLLWTKLILGPTVCVKRQEKNYFLALFPPAPKRGNLCLEENPFPRSNPCPVTDLGQGVLHSAELP</sequence>
<comment type="caution">
    <text evidence="1">The sequence shown here is derived from an EMBL/GenBank/DDBJ whole genome shotgun (WGS) entry which is preliminary data.</text>
</comment>
<gene>
    <name evidence="1" type="ORF">mRhiFer1_010190</name>
</gene>
<reference evidence="1 2" key="1">
    <citation type="journal article" date="2020" name="Nature">
        <title>Six reference-quality genomes reveal evolution of bat adaptations.</title>
        <authorList>
            <person name="Jebb D."/>
            <person name="Huang Z."/>
            <person name="Pippel M."/>
            <person name="Hughes G.M."/>
            <person name="Lavrichenko K."/>
            <person name="Devanna P."/>
            <person name="Winkler S."/>
            <person name="Jermiin L.S."/>
            <person name="Skirmuntt E.C."/>
            <person name="Katzourakis A."/>
            <person name="Burkitt-Gray L."/>
            <person name="Ray D.A."/>
            <person name="Sullivan K.A.M."/>
            <person name="Roscito J.G."/>
            <person name="Kirilenko B.M."/>
            <person name="Davalos L.M."/>
            <person name="Corthals A.P."/>
            <person name="Power M.L."/>
            <person name="Jones G."/>
            <person name="Ransome R.D."/>
            <person name="Dechmann D.K.N."/>
            <person name="Locatelli A.G."/>
            <person name="Puechmaille S.J."/>
            <person name="Fedrigo O."/>
            <person name="Jarvis E.D."/>
            <person name="Hiller M."/>
            <person name="Vernes S.C."/>
            <person name="Myers E.W."/>
            <person name="Teeling E.C."/>
        </authorList>
    </citation>
    <scope>NUCLEOTIDE SEQUENCE [LARGE SCALE GENOMIC DNA]</scope>
    <source>
        <strain evidence="1">MRhiFer1</strain>
        <tissue evidence="1">Lung</tissue>
    </source>
</reference>
<organism evidence="1 2">
    <name type="scientific">Rhinolophus ferrumequinum</name>
    <name type="common">Greater horseshoe bat</name>
    <dbReference type="NCBI Taxonomy" id="59479"/>
    <lineage>
        <taxon>Eukaryota</taxon>
        <taxon>Metazoa</taxon>
        <taxon>Chordata</taxon>
        <taxon>Craniata</taxon>
        <taxon>Vertebrata</taxon>
        <taxon>Euteleostomi</taxon>
        <taxon>Mammalia</taxon>
        <taxon>Eutheria</taxon>
        <taxon>Laurasiatheria</taxon>
        <taxon>Chiroptera</taxon>
        <taxon>Yinpterochiroptera</taxon>
        <taxon>Rhinolophoidea</taxon>
        <taxon>Rhinolophidae</taxon>
        <taxon>Rhinolophinae</taxon>
        <taxon>Rhinolophus</taxon>
    </lineage>
</organism>
<dbReference type="Proteomes" id="UP000585614">
    <property type="component" value="Unassembled WGS sequence"/>
</dbReference>
<evidence type="ECO:0000313" key="1">
    <source>
        <dbReference type="EMBL" id="KAF6351694.1"/>
    </source>
</evidence>
<name>A0A7J7XQ04_RHIFE</name>
<protein>
    <submittedName>
        <fullName evidence="1">Uncharacterized protein</fullName>
    </submittedName>
</protein>
<accession>A0A7J7XQ04</accession>
<proteinExistence type="predicted"/>
<dbReference type="AlphaFoldDB" id="A0A7J7XQ04"/>
<dbReference type="EMBL" id="JACAGC010000008">
    <property type="protein sequence ID" value="KAF6351694.1"/>
    <property type="molecule type" value="Genomic_DNA"/>
</dbReference>